<keyword evidence="4" id="KW-1185">Reference proteome</keyword>
<evidence type="ECO:0000313" key="4">
    <source>
        <dbReference type="Proteomes" id="UP000813018"/>
    </source>
</evidence>
<keyword evidence="2" id="KW-0732">Signal</keyword>
<feature type="region of interest" description="Disordered" evidence="1">
    <location>
        <begin position="115"/>
        <end position="147"/>
    </location>
</feature>
<feature type="chain" id="PRO_5046150997" description="DUF4168 domain-containing protein" evidence="2">
    <location>
        <begin position="20"/>
        <end position="147"/>
    </location>
</feature>
<proteinExistence type="predicted"/>
<feature type="compositionally biased region" description="Basic and acidic residues" evidence="1">
    <location>
        <begin position="116"/>
        <end position="130"/>
    </location>
</feature>
<sequence length="147" mass="16492">MKRIVVAVLFALAGSVAYAQSSTAPQKAATQAPAEKTLEQRADEITAGMAKNLRLTPEQTVKLKAINLNGMKLVEEAKVKYKDDPRLVVKQIDIISQTRLSQIKDLLTPYQFQQYQDRREEKMGVPKEAKSNPASRQQSPMNQQDSY</sequence>
<evidence type="ECO:0000256" key="2">
    <source>
        <dbReference type="SAM" id="SignalP"/>
    </source>
</evidence>
<name>A0ABS7CSD6_9BACT</name>
<evidence type="ECO:0000313" key="3">
    <source>
        <dbReference type="EMBL" id="MBW7466761.1"/>
    </source>
</evidence>
<comment type="caution">
    <text evidence="3">The sequence shown here is derived from an EMBL/GenBank/DDBJ whole genome shotgun (WGS) entry which is preliminary data.</text>
</comment>
<feature type="compositionally biased region" description="Polar residues" evidence="1">
    <location>
        <begin position="132"/>
        <end position="147"/>
    </location>
</feature>
<feature type="signal peptide" evidence="2">
    <location>
        <begin position="1"/>
        <end position="19"/>
    </location>
</feature>
<gene>
    <name evidence="3" type="ORF">K0O23_06755</name>
</gene>
<evidence type="ECO:0000256" key="1">
    <source>
        <dbReference type="SAM" id="MobiDB-lite"/>
    </source>
</evidence>
<dbReference type="RefSeq" id="WP_219876640.1">
    <property type="nucleotide sequence ID" value="NZ_JAHYXK010000004.1"/>
</dbReference>
<organism evidence="3 4">
    <name type="scientific">Pontibacter aydingkolensis</name>
    <dbReference type="NCBI Taxonomy" id="1911536"/>
    <lineage>
        <taxon>Bacteria</taxon>
        <taxon>Pseudomonadati</taxon>
        <taxon>Bacteroidota</taxon>
        <taxon>Cytophagia</taxon>
        <taxon>Cytophagales</taxon>
        <taxon>Hymenobacteraceae</taxon>
        <taxon>Pontibacter</taxon>
    </lineage>
</organism>
<reference evidence="3 4" key="1">
    <citation type="journal article" date="2016" name="Int. J. Syst. Evol. Microbiol.">
        <title>Pontibacter aydingkolensis sp. nov., isolated from soil of a salt lake.</title>
        <authorList>
            <person name="Osman G."/>
            <person name="Zhang T."/>
            <person name="Lou K."/>
            <person name="Gao Y."/>
            <person name="Chang W."/>
            <person name="Lin Q."/>
            <person name="Yang H.M."/>
            <person name="Huo X.D."/>
            <person name="Wang N."/>
        </authorList>
    </citation>
    <scope>NUCLEOTIDE SEQUENCE [LARGE SCALE GENOMIC DNA]</scope>
    <source>
        <strain evidence="3 4">KACC 19255</strain>
    </source>
</reference>
<evidence type="ECO:0008006" key="5">
    <source>
        <dbReference type="Google" id="ProtNLM"/>
    </source>
</evidence>
<dbReference type="EMBL" id="JAHYXK010000004">
    <property type="protein sequence ID" value="MBW7466761.1"/>
    <property type="molecule type" value="Genomic_DNA"/>
</dbReference>
<dbReference type="Proteomes" id="UP000813018">
    <property type="component" value="Unassembled WGS sequence"/>
</dbReference>
<accession>A0ABS7CSD6</accession>
<protein>
    <recommendedName>
        <fullName evidence="5">DUF4168 domain-containing protein</fullName>
    </recommendedName>
</protein>